<organism evidence="1 2">
    <name type="scientific">Gluconobacter morbifer G707</name>
    <dbReference type="NCBI Taxonomy" id="1088869"/>
    <lineage>
        <taxon>Bacteria</taxon>
        <taxon>Pseudomonadati</taxon>
        <taxon>Pseudomonadota</taxon>
        <taxon>Alphaproteobacteria</taxon>
        <taxon>Acetobacterales</taxon>
        <taxon>Acetobacteraceae</taxon>
        <taxon>Gluconobacter</taxon>
    </lineage>
</organism>
<comment type="caution">
    <text evidence="1">The sequence shown here is derived from an EMBL/GenBank/DDBJ whole genome shotgun (WGS) entry which is preliminary data.</text>
</comment>
<sequence length="63" mass="7014">MTTVYVRARLDAMTSGQRLSIFVKGKEPRQNVASAVQSLGHHILENSTTSGREDVYCLLVLKH</sequence>
<evidence type="ECO:0000313" key="1">
    <source>
        <dbReference type="EMBL" id="EHH67884.1"/>
    </source>
</evidence>
<proteinExistence type="predicted"/>
<dbReference type="STRING" id="1088869.GMO_16510"/>
<evidence type="ECO:0000313" key="2">
    <source>
        <dbReference type="Proteomes" id="UP000004949"/>
    </source>
</evidence>
<dbReference type="Gene3D" id="3.30.110.40">
    <property type="entry name" value="TusA-like domain"/>
    <property type="match status" value="1"/>
</dbReference>
<dbReference type="PATRIC" id="fig|1088869.3.peg.1647"/>
<dbReference type="InterPro" id="IPR036868">
    <property type="entry name" value="TusA-like_sf"/>
</dbReference>
<accession>G6XJS2</accession>
<reference evidence="1 2" key="1">
    <citation type="submission" date="2011-10" db="EMBL/GenBank/DDBJ databases">
        <title>Genome sequence of Gluconobacter morbifer G707, isolated from Drosophila gut.</title>
        <authorList>
            <person name="Lee W.-J."/>
            <person name="Kim E.-K."/>
        </authorList>
    </citation>
    <scope>NUCLEOTIDE SEQUENCE [LARGE SCALE GENOMIC DNA]</scope>
    <source>
        <strain evidence="1 2">G707</strain>
    </source>
</reference>
<name>G6XJS2_9PROT</name>
<gene>
    <name evidence="1" type="ORF">GMO_16510</name>
</gene>
<dbReference type="SUPFAM" id="SSF64307">
    <property type="entry name" value="SirA-like"/>
    <property type="match status" value="1"/>
</dbReference>
<dbReference type="EMBL" id="AGQV01000005">
    <property type="protein sequence ID" value="EHH67884.1"/>
    <property type="molecule type" value="Genomic_DNA"/>
</dbReference>
<protein>
    <submittedName>
        <fullName evidence="1">Uncharacterized protein</fullName>
    </submittedName>
</protein>
<dbReference type="Proteomes" id="UP000004949">
    <property type="component" value="Unassembled WGS sequence"/>
</dbReference>
<dbReference type="AlphaFoldDB" id="G6XJS2"/>
<keyword evidence="2" id="KW-1185">Reference proteome</keyword>